<organism evidence="2 3">
    <name type="scientific">Planctomicrobium piriforme</name>
    <dbReference type="NCBI Taxonomy" id="1576369"/>
    <lineage>
        <taxon>Bacteria</taxon>
        <taxon>Pseudomonadati</taxon>
        <taxon>Planctomycetota</taxon>
        <taxon>Planctomycetia</taxon>
        <taxon>Planctomycetales</taxon>
        <taxon>Planctomycetaceae</taxon>
        <taxon>Planctomicrobium</taxon>
    </lineage>
</organism>
<reference evidence="3" key="1">
    <citation type="submission" date="2016-10" db="EMBL/GenBank/DDBJ databases">
        <authorList>
            <person name="Varghese N."/>
            <person name="Submissions S."/>
        </authorList>
    </citation>
    <scope>NUCLEOTIDE SEQUENCE [LARGE SCALE GENOMIC DNA]</scope>
    <source>
        <strain evidence="3">DSM 26348</strain>
    </source>
</reference>
<feature type="compositionally biased region" description="Low complexity" evidence="1">
    <location>
        <begin position="12"/>
        <end position="22"/>
    </location>
</feature>
<feature type="compositionally biased region" description="Basic residues" evidence="1">
    <location>
        <begin position="23"/>
        <end position="32"/>
    </location>
</feature>
<dbReference type="STRING" id="1576369.SAMN05421753_104174"/>
<dbReference type="Proteomes" id="UP000199518">
    <property type="component" value="Unassembled WGS sequence"/>
</dbReference>
<dbReference type="EMBL" id="FOQD01000004">
    <property type="protein sequence ID" value="SFH96956.1"/>
    <property type="molecule type" value="Genomic_DNA"/>
</dbReference>
<protein>
    <submittedName>
        <fullName evidence="2">Uncharacterized protein</fullName>
    </submittedName>
</protein>
<evidence type="ECO:0000313" key="3">
    <source>
        <dbReference type="Proteomes" id="UP000199518"/>
    </source>
</evidence>
<keyword evidence="3" id="KW-1185">Reference proteome</keyword>
<evidence type="ECO:0000313" key="2">
    <source>
        <dbReference type="EMBL" id="SFH96956.1"/>
    </source>
</evidence>
<evidence type="ECO:0000256" key="1">
    <source>
        <dbReference type="SAM" id="MobiDB-lite"/>
    </source>
</evidence>
<proteinExistence type="predicted"/>
<name>A0A1I3EDC0_9PLAN</name>
<gene>
    <name evidence="2" type="ORF">SAMN05421753_104174</name>
</gene>
<feature type="region of interest" description="Disordered" evidence="1">
    <location>
        <begin position="1"/>
        <end position="32"/>
    </location>
</feature>
<sequence>MAAKPGSKTAPAKSGTKSQASKTKAKAPEKKK</sequence>
<dbReference type="AlphaFoldDB" id="A0A1I3EDC0"/>
<accession>A0A1I3EDC0</accession>